<dbReference type="GO" id="GO:0005829">
    <property type="term" value="C:cytosol"/>
    <property type="evidence" value="ECO:0007669"/>
    <property type="project" value="TreeGrafter"/>
</dbReference>
<dbReference type="AlphaFoldDB" id="A0A147DBH9"/>
<proteinExistence type="inferred from homology"/>
<evidence type="ECO:0000256" key="4">
    <source>
        <dbReference type="ARBA" id="ARBA00022679"/>
    </source>
</evidence>
<comment type="caution">
    <text evidence="12">The sequence shown here is derived from an EMBL/GenBank/DDBJ whole genome shotgun (WGS) entry which is preliminary data.</text>
</comment>
<evidence type="ECO:0000256" key="3">
    <source>
        <dbReference type="ARBA" id="ARBA00022676"/>
    </source>
</evidence>
<evidence type="ECO:0000256" key="7">
    <source>
        <dbReference type="ARBA" id="ARBA00052328"/>
    </source>
</evidence>
<dbReference type="InterPro" id="IPR036320">
    <property type="entry name" value="Glycosyl_Trfase_fam3_N_dom_sf"/>
</dbReference>
<dbReference type="Gene3D" id="3.40.1030.10">
    <property type="entry name" value="Nucleoside phosphorylase/phosphoribosyltransferase catalytic domain"/>
    <property type="match status" value="1"/>
</dbReference>
<feature type="binding site" evidence="9">
    <location>
        <begin position="110"/>
        <end position="118"/>
    </location>
    <ligand>
        <name>5-phospho-alpha-D-ribose 1-diphosphate</name>
        <dbReference type="ChEBI" id="CHEBI:58017"/>
    </ligand>
</feature>
<dbReference type="GO" id="GO:0000162">
    <property type="term" value="P:L-tryptophan biosynthetic process"/>
    <property type="evidence" value="ECO:0007669"/>
    <property type="project" value="UniProtKB-UniRule"/>
</dbReference>
<dbReference type="PATRIC" id="fig|401562.4.peg.157"/>
<feature type="binding site" evidence="9">
    <location>
        <position position="227"/>
    </location>
    <ligand>
        <name>Mg(2+)</name>
        <dbReference type="ChEBI" id="CHEBI:18420"/>
        <label>2</label>
    </ligand>
</feature>
<dbReference type="HAMAP" id="MF_00211">
    <property type="entry name" value="TrpD"/>
    <property type="match status" value="1"/>
</dbReference>
<evidence type="ECO:0000256" key="5">
    <source>
        <dbReference type="ARBA" id="ARBA00022822"/>
    </source>
</evidence>
<feature type="binding site" evidence="9">
    <location>
        <position position="82"/>
    </location>
    <ligand>
        <name>5-phospho-alpha-D-ribose 1-diphosphate</name>
        <dbReference type="ChEBI" id="CHEBI:58017"/>
    </ligand>
</feature>
<feature type="binding site" evidence="9">
    <location>
        <begin position="92"/>
        <end position="95"/>
    </location>
    <ligand>
        <name>5-phospho-alpha-D-ribose 1-diphosphate</name>
        <dbReference type="ChEBI" id="CHEBI:58017"/>
    </ligand>
</feature>
<comment type="cofactor">
    <cofactor evidence="9">
        <name>Mg(2+)</name>
        <dbReference type="ChEBI" id="CHEBI:18420"/>
    </cofactor>
    <text evidence="9">Binds 2 magnesium ions per monomer.</text>
</comment>
<dbReference type="Pfam" id="PF02885">
    <property type="entry name" value="Glycos_trans_3N"/>
    <property type="match status" value="1"/>
</dbReference>
<evidence type="ECO:0000256" key="9">
    <source>
        <dbReference type="HAMAP-Rule" id="MF_00211"/>
    </source>
</evidence>
<feature type="binding site" evidence="9">
    <location>
        <position position="82"/>
    </location>
    <ligand>
        <name>anthranilate</name>
        <dbReference type="ChEBI" id="CHEBI:16567"/>
        <label>1</label>
    </ligand>
</feature>
<feature type="binding site" evidence="9">
    <location>
        <position position="122"/>
    </location>
    <ligand>
        <name>5-phospho-alpha-D-ribose 1-diphosphate</name>
        <dbReference type="ChEBI" id="CHEBI:58017"/>
    </ligand>
</feature>
<accession>A0A147DBH9</accession>
<reference evidence="12 13" key="1">
    <citation type="journal article" date="2016" name="Front. Microbiol.">
        <title>Genomic Resource of Rice Seed Associated Bacteria.</title>
        <authorList>
            <person name="Midha S."/>
            <person name="Bansal K."/>
            <person name="Sharma S."/>
            <person name="Kumar N."/>
            <person name="Patil P.P."/>
            <person name="Chaudhry V."/>
            <person name="Patil P.B."/>
        </authorList>
    </citation>
    <scope>NUCLEOTIDE SEQUENCE [LARGE SCALE GENOMIC DNA]</scope>
    <source>
        <strain evidence="12 13">NS365</strain>
    </source>
</reference>
<dbReference type="Pfam" id="PF00591">
    <property type="entry name" value="Glycos_transf_3"/>
    <property type="match status" value="1"/>
</dbReference>
<dbReference type="GO" id="GO:0004048">
    <property type="term" value="F:anthranilate phosphoribosyltransferase activity"/>
    <property type="evidence" value="ECO:0007669"/>
    <property type="project" value="UniProtKB-UniRule"/>
</dbReference>
<feature type="domain" description="Glycosyl transferase family 3 N-terminal" evidence="11">
    <location>
        <begin position="6"/>
        <end position="67"/>
    </location>
</feature>
<dbReference type="InterPro" id="IPR035902">
    <property type="entry name" value="Nuc_phospho_transferase"/>
</dbReference>
<keyword evidence="13" id="KW-1185">Reference proteome</keyword>
<protein>
    <recommendedName>
        <fullName evidence="9">Anthranilate phosphoribosyltransferase</fullName>
        <ecNumber evidence="9">2.4.2.18</ecNumber>
    </recommendedName>
</protein>
<keyword evidence="9" id="KW-0479">Metal-binding</keyword>
<comment type="caution">
    <text evidence="9">Lacks conserved residue(s) required for the propagation of feature annotation.</text>
</comment>
<dbReference type="PANTHER" id="PTHR43285">
    <property type="entry name" value="ANTHRANILATE PHOSPHORIBOSYLTRANSFERASE"/>
    <property type="match status" value="1"/>
</dbReference>
<organism evidence="12 13">
    <name type="scientific">Aureimonas ureilytica</name>
    <dbReference type="NCBI Taxonomy" id="401562"/>
    <lineage>
        <taxon>Bacteria</taxon>
        <taxon>Pseudomonadati</taxon>
        <taxon>Pseudomonadota</taxon>
        <taxon>Alphaproteobacteria</taxon>
        <taxon>Hyphomicrobiales</taxon>
        <taxon>Aurantimonadaceae</taxon>
        <taxon>Aureimonas</taxon>
    </lineage>
</organism>
<feature type="binding site" evidence="9">
    <location>
        <position position="226"/>
    </location>
    <ligand>
        <name>Mg(2+)</name>
        <dbReference type="ChEBI" id="CHEBI:18420"/>
        <label>2</label>
    </ligand>
</feature>
<feature type="binding site" evidence="9">
    <location>
        <position position="90"/>
    </location>
    <ligand>
        <name>5-phospho-alpha-D-ribose 1-diphosphate</name>
        <dbReference type="ChEBI" id="CHEBI:58017"/>
    </ligand>
</feature>
<dbReference type="EMBL" id="LDQA01000001">
    <property type="protein sequence ID" value="KTR08513.1"/>
    <property type="molecule type" value="Genomic_DNA"/>
</dbReference>
<evidence type="ECO:0000256" key="8">
    <source>
        <dbReference type="ARBA" id="ARBA00061188"/>
    </source>
</evidence>
<comment type="catalytic activity">
    <reaction evidence="7 9">
        <text>N-(5-phospho-beta-D-ribosyl)anthranilate + diphosphate = 5-phospho-alpha-D-ribose 1-diphosphate + anthranilate</text>
        <dbReference type="Rhea" id="RHEA:11768"/>
        <dbReference type="ChEBI" id="CHEBI:16567"/>
        <dbReference type="ChEBI" id="CHEBI:18277"/>
        <dbReference type="ChEBI" id="CHEBI:33019"/>
        <dbReference type="ChEBI" id="CHEBI:58017"/>
        <dbReference type="EC" id="2.4.2.18"/>
    </reaction>
</comment>
<comment type="similarity">
    <text evidence="9">Belongs to the anthranilate phosphoribosyltransferase family.</text>
</comment>
<comment type="similarity">
    <text evidence="8">In the C-terminal section; belongs to the anthranilate phosphoribosyltransferase family.</text>
</comment>
<keyword evidence="2 9" id="KW-0028">Amino-acid biosynthesis</keyword>
<dbReference type="FunFam" id="3.40.1030.10:FF:000002">
    <property type="entry name" value="Anthranilate phosphoribosyltransferase"/>
    <property type="match status" value="1"/>
</dbReference>
<dbReference type="Gene3D" id="1.20.970.10">
    <property type="entry name" value="Transferase, Pyrimidine Nucleoside Phosphorylase, Chain C"/>
    <property type="match status" value="1"/>
</dbReference>
<evidence type="ECO:0000259" key="10">
    <source>
        <dbReference type="Pfam" id="PF00591"/>
    </source>
</evidence>
<dbReference type="UniPathway" id="UPA00035">
    <property type="reaction ID" value="UER00041"/>
</dbReference>
<name>A0A147DBH9_9HYPH</name>
<dbReference type="NCBIfam" id="TIGR01245">
    <property type="entry name" value="trpD"/>
    <property type="match status" value="1"/>
</dbReference>
<dbReference type="PANTHER" id="PTHR43285:SF2">
    <property type="entry name" value="ANTHRANILATE PHOSPHORIBOSYLTRANSFERASE"/>
    <property type="match status" value="1"/>
</dbReference>
<dbReference type="InterPro" id="IPR005940">
    <property type="entry name" value="Anthranilate_Pribosyl_Tfrase"/>
</dbReference>
<evidence type="ECO:0000313" key="13">
    <source>
        <dbReference type="Proteomes" id="UP000078529"/>
    </source>
</evidence>
<sequence length="343" mass="35484">MSAGMKPLLTKVAAGEALNRAEAREAFSILMSGEATPSQIGGFLMALRVRGEVVDEIAGAVDVMRANMLPVEAPGDAIDIVGTGGDQAGTYNVSTCAAFVVAGCGLTVAKHGNRALSSRSGSADVLAALGVNVDLSPDQIGEVISTAGLGFMFAPTHHAAMRFVGPSRVELGTRTIFNLLGPLANPAGVKRLLLGVYSREWVRPLAEALNALGAEKAWVVHGEGLDEMTVCGRTHVASLEHGSIREWELTPEEAGLALHPTSDLIGGDAAHNAEALRRVLANEPSAYRDIVLLNAAGALIVADKASSLDQGVAMAKASLAEGRAAEALARLVTTSQEIGRRPS</sequence>
<dbReference type="SUPFAM" id="SSF52418">
    <property type="entry name" value="Nucleoside phosphorylase/phosphoribosyltransferase catalytic domain"/>
    <property type="match status" value="1"/>
</dbReference>
<evidence type="ECO:0000256" key="1">
    <source>
        <dbReference type="ARBA" id="ARBA00004907"/>
    </source>
</evidence>
<dbReference type="InterPro" id="IPR017459">
    <property type="entry name" value="Glycosyl_Trfase_fam3_N_dom"/>
</dbReference>
<feature type="binding site" evidence="9">
    <location>
        <begin position="85"/>
        <end position="86"/>
    </location>
    <ligand>
        <name>5-phospho-alpha-D-ribose 1-diphosphate</name>
        <dbReference type="ChEBI" id="CHEBI:58017"/>
    </ligand>
</feature>
<dbReference type="InterPro" id="IPR000312">
    <property type="entry name" value="Glycosyl_Trfase_fam3"/>
</dbReference>
<feature type="domain" description="Glycosyl transferase family 3" evidence="10">
    <location>
        <begin position="76"/>
        <end position="324"/>
    </location>
</feature>
<keyword evidence="4 9" id="KW-0808">Transferase</keyword>
<evidence type="ECO:0000256" key="6">
    <source>
        <dbReference type="ARBA" id="ARBA00023141"/>
    </source>
</evidence>
<dbReference type="EC" id="2.4.2.18" evidence="9"/>
<dbReference type="Proteomes" id="UP000078529">
    <property type="component" value="Unassembled WGS sequence"/>
</dbReference>
<gene>
    <name evidence="9" type="primary">trpD</name>
    <name evidence="12" type="ORF">NS365_00790</name>
</gene>
<keyword evidence="6 9" id="KW-0057">Aromatic amino acid biosynthesis</keyword>
<dbReference type="GO" id="GO:0000287">
    <property type="term" value="F:magnesium ion binding"/>
    <property type="evidence" value="ECO:0007669"/>
    <property type="project" value="UniProtKB-UniRule"/>
</dbReference>
<dbReference type="SUPFAM" id="SSF47648">
    <property type="entry name" value="Nucleoside phosphorylase/phosphoribosyltransferase N-terminal domain"/>
    <property type="match status" value="1"/>
</dbReference>
<keyword evidence="5 9" id="KW-0822">Tryptophan biosynthesis</keyword>
<comment type="subunit">
    <text evidence="9">Homodimer.</text>
</comment>
<evidence type="ECO:0000256" key="2">
    <source>
        <dbReference type="ARBA" id="ARBA00022605"/>
    </source>
</evidence>
<feature type="binding site" evidence="9">
    <location>
        <position position="227"/>
    </location>
    <ligand>
        <name>Mg(2+)</name>
        <dbReference type="ChEBI" id="CHEBI:18420"/>
        <label>1</label>
    </ligand>
</feature>
<feature type="binding site" evidence="9">
    <location>
        <position position="168"/>
    </location>
    <ligand>
        <name>anthranilate</name>
        <dbReference type="ChEBI" id="CHEBI:16567"/>
        <label>2</label>
    </ligand>
</feature>
<comment type="pathway">
    <text evidence="1 9">Amino-acid biosynthesis; L-tryptophan biosynthesis; L-tryptophan from chorismate: step 2/5.</text>
</comment>
<dbReference type="RefSeq" id="WP_058598366.1">
    <property type="nucleotide sequence ID" value="NZ_LDQA01000001.1"/>
</dbReference>
<feature type="binding site" evidence="9">
    <location>
        <position position="94"/>
    </location>
    <ligand>
        <name>Mg(2+)</name>
        <dbReference type="ChEBI" id="CHEBI:18420"/>
        <label>1</label>
    </ligand>
</feature>
<keyword evidence="9" id="KW-0460">Magnesium</keyword>
<comment type="function">
    <text evidence="9">Catalyzes the transfer of the phosphoribosyl group of 5-phosphorylribose-1-pyrophosphate (PRPP) to anthranilate to yield N-(5'-phosphoribosyl)-anthranilate (PRA).</text>
</comment>
<evidence type="ECO:0000313" key="12">
    <source>
        <dbReference type="EMBL" id="KTR08513.1"/>
    </source>
</evidence>
<evidence type="ECO:0000259" key="11">
    <source>
        <dbReference type="Pfam" id="PF02885"/>
    </source>
</evidence>
<feature type="binding site" evidence="9">
    <location>
        <position position="113"/>
    </location>
    <ligand>
        <name>anthranilate</name>
        <dbReference type="ChEBI" id="CHEBI:16567"/>
        <label>1</label>
    </ligand>
</feature>
<keyword evidence="3 9" id="KW-0328">Glycosyltransferase</keyword>